<protein>
    <submittedName>
        <fullName evidence="2">Uncharacterized protein</fullName>
    </submittedName>
</protein>
<dbReference type="Proteomes" id="UP000480556">
    <property type="component" value="Unassembled WGS sequence"/>
</dbReference>
<reference evidence="4 5" key="1">
    <citation type="submission" date="2019-10" db="EMBL/GenBank/DDBJ databases">
        <authorList>
            <person name="Dong K."/>
        </authorList>
    </citation>
    <scope>NUCLEOTIDE SEQUENCE [LARGE SCALE GENOMIC DNA]</scope>
    <source>
        <strain evidence="3">Dk386</strain>
        <strain evidence="4">dk386</strain>
        <strain evidence="2">Dk771</strain>
        <strain evidence="5">dk771</strain>
    </source>
</reference>
<feature type="transmembrane region" description="Helical" evidence="1">
    <location>
        <begin position="131"/>
        <end position="152"/>
    </location>
</feature>
<proteinExistence type="predicted"/>
<keyword evidence="1" id="KW-1133">Transmembrane helix</keyword>
<keyword evidence="4" id="KW-1185">Reference proteome</keyword>
<feature type="transmembrane region" description="Helical" evidence="1">
    <location>
        <begin position="108"/>
        <end position="125"/>
    </location>
</feature>
<dbReference type="Proteomes" id="UP000327478">
    <property type="component" value="Chromosome"/>
</dbReference>
<feature type="transmembrane region" description="Helical" evidence="1">
    <location>
        <begin position="38"/>
        <end position="64"/>
    </location>
</feature>
<accession>A0A5Q0P5B8</accession>
<organism evidence="2 5">
    <name type="scientific">Acinetobacter wanghuae</name>
    <dbReference type="NCBI Taxonomy" id="2662362"/>
    <lineage>
        <taxon>Bacteria</taxon>
        <taxon>Pseudomonadati</taxon>
        <taxon>Pseudomonadota</taxon>
        <taxon>Gammaproteobacteria</taxon>
        <taxon>Moraxellales</taxon>
        <taxon>Moraxellaceae</taxon>
        <taxon>Acinetobacter</taxon>
    </lineage>
</organism>
<keyword evidence="1" id="KW-0472">Membrane</keyword>
<dbReference type="RefSeq" id="WP_153372042.1">
    <property type="nucleotide sequence ID" value="NZ_CP045650.1"/>
</dbReference>
<name>A0A5Q0P5B8_9GAMM</name>
<gene>
    <name evidence="3" type="ORF">GFH30_09340</name>
    <name evidence="2" type="ORF">GHJ48_04710</name>
</gene>
<evidence type="ECO:0000313" key="2">
    <source>
        <dbReference type="EMBL" id="MQW91700.1"/>
    </source>
</evidence>
<evidence type="ECO:0000256" key="1">
    <source>
        <dbReference type="SAM" id="Phobius"/>
    </source>
</evidence>
<dbReference type="EMBL" id="WITK01000005">
    <property type="protein sequence ID" value="MQW91700.1"/>
    <property type="molecule type" value="Genomic_DNA"/>
</dbReference>
<dbReference type="AlphaFoldDB" id="A0A5Q0P5B8"/>
<evidence type="ECO:0000313" key="5">
    <source>
        <dbReference type="Proteomes" id="UP000480556"/>
    </source>
</evidence>
<keyword evidence="1" id="KW-0812">Transmembrane</keyword>
<evidence type="ECO:0000313" key="4">
    <source>
        <dbReference type="Proteomes" id="UP000327478"/>
    </source>
</evidence>
<evidence type="ECO:0000313" key="3">
    <source>
        <dbReference type="EMBL" id="QGA11580.1"/>
    </source>
</evidence>
<sequence>MSSSFNLQQLQLRHPDAFFYTLGYSRYKYFNPATDIHLYLRLSLLMLLTTLMCFLISAPLYWHYFEHKEQAISAGSMILIAFIYPYLWRMQIQAKYSSFRYAKRLQRCLYLQLPLFLLCLLNFKYTQSAVLGMPCLVFITLSLATIWMEALFKNATPRIDLVRLQKIRQLAYWSYRQSRLKHPQAVAHQTHLKQYYLDLHHTCMQAEQSLLNQIRHSTIKDAFLDS</sequence>
<feature type="transmembrane region" description="Helical" evidence="1">
    <location>
        <begin position="70"/>
        <end position="87"/>
    </location>
</feature>
<dbReference type="EMBL" id="CP045650">
    <property type="protein sequence ID" value="QGA11580.1"/>
    <property type="molecule type" value="Genomic_DNA"/>
</dbReference>